<accession>A0A3P8WSN8</accession>
<dbReference type="InParanoid" id="A0A3P8WSN8"/>
<organism evidence="1 2">
    <name type="scientific">Cynoglossus semilaevis</name>
    <name type="common">Tongue sole</name>
    <dbReference type="NCBI Taxonomy" id="244447"/>
    <lineage>
        <taxon>Eukaryota</taxon>
        <taxon>Metazoa</taxon>
        <taxon>Chordata</taxon>
        <taxon>Craniata</taxon>
        <taxon>Vertebrata</taxon>
        <taxon>Euteleostomi</taxon>
        <taxon>Actinopterygii</taxon>
        <taxon>Neopterygii</taxon>
        <taxon>Teleostei</taxon>
        <taxon>Neoteleostei</taxon>
        <taxon>Acanthomorphata</taxon>
        <taxon>Carangaria</taxon>
        <taxon>Pleuronectiformes</taxon>
        <taxon>Pleuronectoidei</taxon>
        <taxon>Cynoglossidae</taxon>
        <taxon>Cynoglossinae</taxon>
        <taxon>Cynoglossus</taxon>
    </lineage>
</organism>
<reference evidence="1" key="3">
    <citation type="submission" date="2025-09" db="UniProtKB">
        <authorList>
            <consortium name="Ensembl"/>
        </authorList>
    </citation>
    <scope>IDENTIFICATION</scope>
</reference>
<keyword evidence="2" id="KW-1185">Reference proteome</keyword>
<evidence type="ECO:0000313" key="2">
    <source>
        <dbReference type="Proteomes" id="UP000265120"/>
    </source>
</evidence>
<protein>
    <submittedName>
        <fullName evidence="1">Uncharacterized protein</fullName>
    </submittedName>
</protein>
<evidence type="ECO:0000313" key="1">
    <source>
        <dbReference type="Ensembl" id="ENSCSEP00000029769.1"/>
    </source>
</evidence>
<dbReference type="Ensembl" id="ENSCSET00000030171.1">
    <property type="protein sequence ID" value="ENSCSEP00000029769.1"/>
    <property type="gene ID" value="ENSCSEG00000019077.1"/>
</dbReference>
<sequence>MPGKTLENWFFLLGAKTLFPKDRVAVLGSSHIMFGPGRDPVVGRNFFFSAVRLTSCYCLPGVHGHLC</sequence>
<dbReference type="Proteomes" id="UP000265120">
    <property type="component" value="Chromosome 7"/>
</dbReference>
<reference evidence="1 2" key="1">
    <citation type="journal article" date="2014" name="Nat. Genet.">
        <title>Whole-genome sequence of a flatfish provides insights into ZW sex chromosome evolution and adaptation to a benthic lifestyle.</title>
        <authorList>
            <person name="Chen S."/>
            <person name="Zhang G."/>
            <person name="Shao C."/>
            <person name="Huang Q."/>
            <person name="Liu G."/>
            <person name="Zhang P."/>
            <person name="Song W."/>
            <person name="An N."/>
            <person name="Chalopin D."/>
            <person name="Volff J.N."/>
            <person name="Hong Y."/>
            <person name="Li Q."/>
            <person name="Sha Z."/>
            <person name="Zhou H."/>
            <person name="Xie M."/>
            <person name="Yu Q."/>
            <person name="Liu Y."/>
            <person name="Xiang H."/>
            <person name="Wang N."/>
            <person name="Wu K."/>
            <person name="Yang C."/>
            <person name="Zhou Q."/>
            <person name="Liao X."/>
            <person name="Yang L."/>
            <person name="Hu Q."/>
            <person name="Zhang J."/>
            <person name="Meng L."/>
            <person name="Jin L."/>
            <person name="Tian Y."/>
            <person name="Lian J."/>
            <person name="Yang J."/>
            <person name="Miao G."/>
            <person name="Liu S."/>
            <person name="Liang Z."/>
            <person name="Yan F."/>
            <person name="Li Y."/>
            <person name="Sun B."/>
            <person name="Zhang H."/>
            <person name="Zhang J."/>
            <person name="Zhu Y."/>
            <person name="Du M."/>
            <person name="Zhao Y."/>
            <person name="Schartl M."/>
            <person name="Tang Q."/>
            <person name="Wang J."/>
        </authorList>
    </citation>
    <scope>NUCLEOTIDE SEQUENCE</scope>
</reference>
<dbReference type="AlphaFoldDB" id="A0A3P8WSN8"/>
<proteinExistence type="predicted"/>
<name>A0A3P8WSN8_CYNSE</name>
<reference evidence="1" key="2">
    <citation type="submission" date="2025-08" db="UniProtKB">
        <authorList>
            <consortium name="Ensembl"/>
        </authorList>
    </citation>
    <scope>IDENTIFICATION</scope>
</reference>